<dbReference type="EMBL" id="QOHR01000001">
    <property type="protein sequence ID" value="REC58937.1"/>
    <property type="molecule type" value="Genomic_DNA"/>
</dbReference>
<keyword evidence="1" id="KW-0132">Cell division</keyword>
<reference evidence="2 3" key="1">
    <citation type="journal article" date="2017" name="Int. J. Syst. Evol. Microbiol.">
        <title>Rhodosalinus sediminis gen. nov., sp. nov., isolated from marine saltern.</title>
        <authorList>
            <person name="Guo L.Y."/>
            <person name="Ling S.K."/>
            <person name="Li C.M."/>
            <person name="Chen G.J."/>
            <person name="Du Z.J."/>
        </authorList>
    </citation>
    <scope>NUCLEOTIDE SEQUENCE [LARGE SCALE GENOMIC DNA]</scope>
    <source>
        <strain evidence="2 3">WDN1C137</strain>
    </source>
</reference>
<dbReference type="RefSeq" id="WP_115977980.1">
    <property type="nucleotide sequence ID" value="NZ_QOHR01000001.1"/>
</dbReference>
<comment type="similarity">
    <text evidence="1">Belongs to the CpoB family.</text>
</comment>
<organism evidence="2 3">
    <name type="scientific">Rhodosalinus sediminis</name>
    <dbReference type="NCBI Taxonomy" id="1940533"/>
    <lineage>
        <taxon>Bacteria</taxon>
        <taxon>Pseudomonadati</taxon>
        <taxon>Pseudomonadota</taxon>
        <taxon>Alphaproteobacteria</taxon>
        <taxon>Rhodobacterales</taxon>
        <taxon>Paracoccaceae</taxon>
        <taxon>Rhodosalinus</taxon>
    </lineage>
</organism>
<dbReference type="Proteomes" id="UP000257131">
    <property type="component" value="Unassembled WGS sequence"/>
</dbReference>
<feature type="signal peptide" evidence="1">
    <location>
        <begin position="1"/>
        <end position="22"/>
    </location>
</feature>
<dbReference type="SUPFAM" id="SSF48452">
    <property type="entry name" value="TPR-like"/>
    <property type="match status" value="1"/>
</dbReference>
<evidence type="ECO:0000313" key="3">
    <source>
        <dbReference type="Proteomes" id="UP000257131"/>
    </source>
</evidence>
<comment type="function">
    <text evidence="1">Mediates coordination of peptidoglycan synthesis and outer membrane constriction during cell division.</text>
</comment>
<dbReference type="GO" id="GO:0030288">
    <property type="term" value="C:outer membrane-bounded periplasmic space"/>
    <property type="evidence" value="ECO:0007669"/>
    <property type="project" value="UniProtKB-UniRule"/>
</dbReference>
<protein>
    <recommendedName>
        <fullName evidence="1">Cell division coordinator CpoB</fullName>
    </recommendedName>
</protein>
<keyword evidence="3" id="KW-1185">Reference proteome</keyword>
<evidence type="ECO:0000256" key="1">
    <source>
        <dbReference type="HAMAP-Rule" id="MF_02066"/>
    </source>
</evidence>
<dbReference type="GO" id="GO:0043093">
    <property type="term" value="P:FtsZ-dependent cytokinesis"/>
    <property type="evidence" value="ECO:0007669"/>
    <property type="project" value="UniProtKB-UniRule"/>
</dbReference>
<keyword evidence="1" id="KW-0732">Signal</keyword>
<dbReference type="OrthoDB" id="9763909at2"/>
<name>A0A3D9BZI4_9RHOB</name>
<sequence precursor="true">MRRAAAWLSVALVLGLAAPLAAQTEPTARERTLADVRQDLNVLYIEIQRLKRELSTTGGPDVTPSAGGPMLDRVDAIEGALQRLTARTEELEHRVERIVEDGTQRIGDLEFRLVELEGGDVSALEETTTLGGEVDAPAPDPAPEADAPQLAVGEEADFEAATAALEAGEAGRAAALFRTFREDYPGSPLAPRAALGLGRALAAEGDTRAAARVWLDGFSAHPDAEVADETLYRLGDALAALGQTEAACPILADVGVRFPDSPFAGEAAARREGLSCP</sequence>
<comment type="subcellular location">
    <subcellularLocation>
        <location evidence="1">Periplasm</location>
    </subcellularLocation>
</comment>
<dbReference type="InterPro" id="IPR034706">
    <property type="entry name" value="CpoB"/>
</dbReference>
<gene>
    <name evidence="1" type="primary">cpoB</name>
    <name evidence="2" type="ORF">DRV84_01570</name>
</gene>
<keyword evidence="1" id="KW-0131">Cell cycle</keyword>
<dbReference type="HAMAP" id="MF_02066">
    <property type="entry name" value="CpoB"/>
    <property type="match status" value="1"/>
</dbReference>
<dbReference type="Gene3D" id="1.25.40.10">
    <property type="entry name" value="Tetratricopeptide repeat domain"/>
    <property type="match status" value="1"/>
</dbReference>
<dbReference type="AlphaFoldDB" id="A0A3D9BZI4"/>
<accession>A0A3D9BZI4</accession>
<keyword evidence="1" id="KW-0175">Coiled coil</keyword>
<evidence type="ECO:0000313" key="2">
    <source>
        <dbReference type="EMBL" id="REC58937.1"/>
    </source>
</evidence>
<feature type="coiled-coil region" evidence="1">
    <location>
        <begin position="33"/>
        <end position="101"/>
    </location>
</feature>
<feature type="chain" id="PRO_5017841476" description="Cell division coordinator CpoB" evidence="1">
    <location>
        <begin position="23"/>
        <end position="277"/>
    </location>
</feature>
<dbReference type="InterPro" id="IPR019734">
    <property type="entry name" value="TPR_rpt"/>
</dbReference>
<keyword evidence="1" id="KW-0574">Periplasm</keyword>
<dbReference type="InterPro" id="IPR011990">
    <property type="entry name" value="TPR-like_helical_dom_sf"/>
</dbReference>
<proteinExistence type="inferred from homology"/>
<dbReference type="Pfam" id="PF13174">
    <property type="entry name" value="TPR_6"/>
    <property type="match status" value="2"/>
</dbReference>
<comment type="caution">
    <text evidence="2">The sequence shown here is derived from an EMBL/GenBank/DDBJ whole genome shotgun (WGS) entry which is preliminary data.</text>
</comment>